<dbReference type="GO" id="GO:0006950">
    <property type="term" value="P:response to stress"/>
    <property type="evidence" value="ECO:0007669"/>
    <property type="project" value="TreeGrafter"/>
</dbReference>
<evidence type="ECO:0000313" key="2">
    <source>
        <dbReference type="EMBL" id="ARU58923.1"/>
    </source>
</evidence>
<dbReference type="RefSeq" id="WP_087463649.1">
    <property type="nucleotide sequence ID" value="NZ_CP021425.1"/>
</dbReference>
<dbReference type="InterPro" id="IPR039422">
    <property type="entry name" value="MarR/SlyA-like"/>
</dbReference>
<dbReference type="OrthoDB" id="6198437at2"/>
<dbReference type="EMBL" id="CP021425">
    <property type="protein sequence ID" value="ARU58923.1"/>
    <property type="molecule type" value="Genomic_DNA"/>
</dbReference>
<organism evidence="2 3">
    <name type="scientific">Oleiphilus messinensis</name>
    <dbReference type="NCBI Taxonomy" id="141451"/>
    <lineage>
        <taxon>Bacteria</taxon>
        <taxon>Pseudomonadati</taxon>
        <taxon>Pseudomonadota</taxon>
        <taxon>Gammaproteobacteria</taxon>
        <taxon>Oceanospirillales</taxon>
        <taxon>Oleiphilaceae</taxon>
        <taxon>Oleiphilus</taxon>
    </lineage>
</organism>
<dbReference type="InterPro" id="IPR036390">
    <property type="entry name" value="WH_DNA-bd_sf"/>
</dbReference>
<reference evidence="2 3" key="1">
    <citation type="submission" date="2017-05" db="EMBL/GenBank/DDBJ databases">
        <title>Genomic insights into alkan degradation activity of Oleiphilus messinensis.</title>
        <authorList>
            <person name="Kozyavkin S.A."/>
            <person name="Slesarev A.I."/>
            <person name="Golyshin P.N."/>
            <person name="Korzhenkov A."/>
            <person name="Golyshina O.N."/>
            <person name="Toshchakov S.V."/>
        </authorList>
    </citation>
    <scope>NUCLEOTIDE SEQUENCE [LARGE SCALE GENOMIC DNA]</scope>
    <source>
        <strain evidence="2 3">ME102</strain>
    </source>
</reference>
<evidence type="ECO:0000313" key="3">
    <source>
        <dbReference type="Proteomes" id="UP000196027"/>
    </source>
</evidence>
<dbReference type="Gene3D" id="1.10.10.10">
    <property type="entry name" value="Winged helix-like DNA-binding domain superfamily/Winged helix DNA-binding domain"/>
    <property type="match status" value="1"/>
</dbReference>
<dbReference type="Pfam" id="PF01047">
    <property type="entry name" value="MarR"/>
    <property type="match status" value="1"/>
</dbReference>
<dbReference type="GO" id="GO:0003700">
    <property type="term" value="F:DNA-binding transcription factor activity"/>
    <property type="evidence" value="ECO:0007669"/>
    <property type="project" value="InterPro"/>
</dbReference>
<feature type="domain" description="HTH marR-type" evidence="1">
    <location>
        <begin position="10"/>
        <end position="144"/>
    </location>
</feature>
<gene>
    <name evidence="2" type="ORF">OLMES_4935</name>
</gene>
<dbReference type="SUPFAM" id="SSF46785">
    <property type="entry name" value="Winged helix' DNA-binding domain"/>
    <property type="match status" value="1"/>
</dbReference>
<dbReference type="PROSITE" id="PS50995">
    <property type="entry name" value="HTH_MARR_2"/>
    <property type="match status" value="1"/>
</dbReference>
<dbReference type="PANTHER" id="PTHR33164:SF105">
    <property type="entry name" value="TRANSCRIPTIONAL REPRESSOR PROTEIN-RELATED"/>
    <property type="match status" value="1"/>
</dbReference>
<sequence length="144" mass="16572">MTDEKTFKIEPCLNLELRKANRVMSQIYDHYLASCGIKTSQYSILRAIYLLRETTNSQLQDILILDQTTLSRGVKPLIRDGFIEVRPGVDRRQKLLALTESGRALFKAAEVCWNDAQKFVSKRLGHDIKNELLKLTHAVVELKR</sequence>
<protein>
    <submittedName>
        <fullName evidence="2">MarR family transcriptional regulator</fullName>
    </submittedName>
</protein>
<dbReference type="KEGG" id="ome:OLMES_4935"/>
<accession>A0A1Y0IHM6</accession>
<dbReference type="AlphaFoldDB" id="A0A1Y0IHM6"/>
<evidence type="ECO:0000259" key="1">
    <source>
        <dbReference type="PROSITE" id="PS50995"/>
    </source>
</evidence>
<keyword evidence="3" id="KW-1185">Reference proteome</keyword>
<dbReference type="PANTHER" id="PTHR33164">
    <property type="entry name" value="TRANSCRIPTIONAL REGULATOR, MARR FAMILY"/>
    <property type="match status" value="1"/>
</dbReference>
<name>A0A1Y0IHM6_9GAMM</name>
<proteinExistence type="predicted"/>
<dbReference type="Proteomes" id="UP000196027">
    <property type="component" value="Chromosome"/>
</dbReference>
<dbReference type="SMART" id="SM00347">
    <property type="entry name" value="HTH_MARR"/>
    <property type="match status" value="1"/>
</dbReference>
<dbReference type="InterPro" id="IPR036388">
    <property type="entry name" value="WH-like_DNA-bd_sf"/>
</dbReference>
<dbReference type="InterPro" id="IPR000835">
    <property type="entry name" value="HTH_MarR-typ"/>
</dbReference>